<dbReference type="EMBL" id="CABDVU010000001">
    <property type="protein sequence ID" value="VTN10984.1"/>
    <property type="molecule type" value="Genomic_DNA"/>
</dbReference>
<evidence type="ECO:0000313" key="2">
    <source>
        <dbReference type="Proteomes" id="UP000339249"/>
    </source>
</evidence>
<name>A0A4V6J1P4_RAOTE</name>
<gene>
    <name evidence="1" type="ORF">NCTC9185_02926</name>
</gene>
<protein>
    <submittedName>
        <fullName evidence="1">Uncharacterized protein</fullName>
    </submittedName>
</protein>
<evidence type="ECO:0000313" key="1">
    <source>
        <dbReference type="EMBL" id="VTN10984.1"/>
    </source>
</evidence>
<accession>A0A4V6J1P4</accession>
<sequence length="99" mass="10901">MDAGKYIFQSADILNDTGYDYSGFPLELKVKFDPGQVGPDNALYLVDDDGKEIACQFADELHPNLRNPANMGYHYDGSLACGSVLFYDDLPAGRRNTTS</sequence>
<reference evidence="1 2" key="1">
    <citation type="submission" date="2019-04" db="EMBL/GenBank/DDBJ databases">
        <authorList>
            <consortium name="Pathogen Informatics"/>
        </authorList>
    </citation>
    <scope>NUCLEOTIDE SEQUENCE [LARGE SCALE GENOMIC DNA]</scope>
    <source>
        <strain evidence="1 2">NCTC9185</strain>
    </source>
</reference>
<dbReference type="AlphaFoldDB" id="A0A4V6J1P4"/>
<dbReference type="Proteomes" id="UP000339249">
    <property type="component" value="Unassembled WGS sequence"/>
</dbReference>
<proteinExistence type="predicted"/>
<organism evidence="1 2">
    <name type="scientific">Raoultella terrigena</name>
    <name type="common">Klebsiella terrigena</name>
    <dbReference type="NCBI Taxonomy" id="577"/>
    <lineage>
        <taxon>Bacteria</taxon>
        <taxon>Pseudomonadati</taxon>
        <taxon>Pseudomonadota</taxon>
        <taxon>Gammaproteobacteria</taxon>
        <taxon>Enterobacterales</taxon>
        <taxon>Enterobacteriaceae</taxon>
        <taxon>Klebsiella/Raoultella group</taxon>
        <taxon>Raoultella</taxon>
    </lineage>
</organism>